<reference evidence="1" key="1">
    <citation type="submission" date="2021-03" db="EMBL/GenBank/DDBJ databases">
        <title>Study of the foodborne Vibrio vulnificus isolates from China.</title>
        <authorList>
            <person name="Zheng Z."/>
            <person name="Ye L."/>
        </authorList>
    </citation>
    <scope>NUCLEOTIDE SEQUENCE</scope>
    <source>
        <strain evidence="1">Vv1582</strain>
    </source>
</reference>
<protein>
    <recommendedName>
        <fullName evidence="3">DUF4393 domain-containing protein</fullName>
    </recommendedName>
</protein>
<gene>
    <name evidence="1" type="ORF">J0J18_23100</name>
</gene>
<evidence type="ECO:0000313" key="2">
    <source>
        <dbReference type="Proteomes" id="UP000664056"/>
    </source>
</evidence>
<evidence type="ECO:0000313" key="1">
    <source>
        <dbReference type="EMBL" id="MBN8124600.1"/>
    </source>
</evidence>
<organism evidence="1 2">
    <name type="scientific">Vibrio vulnificus</name>
    <dbReference type="NCBI Taxonomy" id="672"/>
    <lineage>
        <taxon>Bacteria</taxon>
        <taxon>Pseudomonadati</taxon>
        <taxon>Pseudomonadota</taxon>
        <taxon>Gammaproteobacteria</taxon>
        <taxon>Vibrionales</taxon>
        <taxon>Vibrionaceae</taxon>
        <taxon>Vibrio</taxon>
    </lineage>
</organism>
<dbReference type="EMBL" id="JAFKOQ010000052">
    <property type="protein sequence ID" value="MBN8124600.1"/>
    <property type="molecule type" value="Genomic_DNA"/>
</dbReference>
<dbReference type="Proteomes" id="UP000664056">
    <property type="component" value="Unassembled WGS sequence"/>
</dbReference>
<sequence>MASNNEVFPKVEPKEDKLYRVAEAAFSFFPAGQVVLQSLITPPIQKRTEKWINETERRLSALENSGEINVAALIENEAFSALVLKCIQAVATTSQEEKLNYLRNFVISIAKLPNFEEDEVYILFGILNEFTPSHIMAVNFYSYPNLYSDKISKLSSTAPKASQPQGGELAQVFGGDPEYWQSIYSTASGKFVVSFQTVLVQCNETTKKKISGKGTELGFKLLKLISD</sequence>
<accession>A0AAW4HHX7</accession>
<dbReference type="RefSeq" id="WP_103182350.1">
    <property type="nucleotide sequence ID" value="NZ_JAFKOQ010000052.1"/>
</dbReference>
<name>A0AAW4HHX7_VIBVL</name>
<proteinExistence type="predicted"/>
<dbReference type="AlphaFoldDB" id="A0AAW4HHX7"/>
<evidence type="ECO:0008006" key="3">
    <source>
        <dbReference type="Google" id="ProtNLM"/>
    </source>
</evidence>
<comment type="caution">
    <text evidence="1">The sequence shown here is derived from an EMBL/GenBank/DDBJ whole genome shotgun (WGS) entry which is preliminary data.</text>
</comment>